<sequence length="127" mass="13890">MMDTRQKDLIDRYLAAYNTFDIEGMLAQLDPAIRFENYSGGTLSAETTGIDAFRQLAEQSKTLFSEREQRVTALAQKGEMLVAEIAWRGRLAADVPGGPPAGTLIEMAGRSEFTFGAGGIVRIVDRS</sequence>
<evidence type="ECO:0000313" key="2">
    <source>
        <dbReference type="EMBL" id="MCS0590950.1"/>
    </source>
</evidence>
<evidence type="ECO:0000313" key="3">
    <source>
        <dbReference type="Proteomes" id="UP001205560"/>
    </source>
</evidence>
<dbReference type="Gene3D" id="3.10.450.50">
    <property type="match status" value="1"/>
</dbReference>
<dbReference type="Proteomes" id="UP001205560">
    <property type="component" value="Unassembled WGS sequence"/>
</dbReference>
<name>A0ABT2AA08_9BURK</name>
<gene>
    <name evidence="2" type="ORF">NX782_17310</name>
</gene>
<dbReference type="RefSeq" id="WP_258846722.1">
    <property type="nucleotide sequence ID" value="NZ_JANUGX010000021.1"/>
</dbReference>
<keyword evidence="3" id="KW-1185">Reference proteome</keyword>
<dbReference type="InterPro" id="IPR037401">
    <property type="entry name" value="SnoaL-like"/>
</dbReference>
<accession>A0ABT2AA08</accession>
<comment type="caution">
    <text evidence="2">The sequence shown here is derived from an EMBL/GenBank/DDBJ whole genome shotgun (WGS) entry which is preliminary data.</text>
</comment>
<feature type="domain" description="SnoaL-like" evidence="1">
    <location>
        <begin position="11"/>
        <end position="122"/>
    </location>
</feature>
<reference evidence="2 3" key="1">
    <citation type="submission" date="2022-08" db="EMBL/GenBank/DDBJ databases">
        <title>Reclassification of Massilia species as members of the genera Telluria, Duganella, Pseudoduganella, Mokoshia gen. nov. and Zemynaea gen. nov. using orthogonal and non-orthogonal genome-based approaches.</title>
        <authorList>
            <person name="Bowman J.P."/>
        </authorList>
    </citation>
    <scope>NUCLEOTIDE SEQUENCE [LARGE SCALE GENOMIC DNA]</scope>
    <source>
        <strain evidence="2 3">LMG 28164</strain>
    </source>
</reference>
<dbReference type="SUPFAM" id="SSF54427">
    <property type="entry name" value="NTF2-like"/>
    <property type="match status" value="1"/>
</dbReference>
<protein>
    <submittedName>
        <fullName evidence="2">Nuclear transport factor 2 family protein</fullName>
    </submittedName>
</protein>
<dbReference type="EMBL" id="JANUGX010000021">
    <property type="protein sequence ID" value="MCS0590950.1"/>
    <property type="molecule type" value="Genomic_DNA"/>
</dbReference>
<proteinExistence type="predicted"/>
<evidence type="ECO:0000259" key="1">
    <source>
        <dbReference type="Pfam" id="PF12680"/>
    </source>
</evidence>
<dbReference type="InterPro" id="IPR032710">
    <property type="entry name" value="NTF2-like_dom_sf"/>
</dbReference>
<dbReference type="Pfam" id="PF12680">
    <property type="entry name" value="SnoaL_2"/>
    <property type="match status" value="1"/>
</dbReference>
<organism evidence="2 3">
    <name type="scientific">Massilia norwichensis</name>
    <dbReference type="NCBI Taxonomy" id="1442366"/>
    <lineage>
        <taxon>Bacteria</taxon>
        <taxon>Pseudomonadati</taxon>
        <taxon>Pseudomonadota</taxon>
        <taxon>Betaproteobacteria</taxon>
        <taxon>Burkholderiales</taxon>
        <taxon>Oxalobacteraceae</taxon>
        <taxon>Telluria group</taxon>
        <taxon>Massilia</taxon>
    </lineage>
</organism>